<dbReference type="HOGENOM" id="CLU_1041306_0_0_3"/>
<evidence type="ECO:0000313" key="3">
    <source>
        <dbReference type="Proteomes" id="UP000000268"/>
    </source>
</evidence>
<name>B0CDI5_ACAM1</name>
<dbReference type="STRING" id="329726.AM1_3058"/>
<dbReference type="Pfam" id="PF07683">
    <property type="entry name" value="CobW_C"/>
    <property type="match status" value="1"/>
</dbReference>
<dbReference type="InterPro" id="IPR011629">
    <property type="entry name" value="CobW-like_C"/>
</dbReference>
<gene>
    <name evidence="2" type="ordered locus">AM1_3058</name>
</gene>
<reference evidence="2 3" key="1">
    <citation type="journal article" date="2008" name="Proc. Natl. Acad. Sci. U.S.A.">
        <title>Niche adaptation and genome expansion in the chlorophyll d-producing cyanobacterium Acaryochloris marina.</title>
        <authorList>
            <person name="Swingley W.D."/>
            <person name="Chen M."/>
            <person name="Cheung P.C."/>
            <person name="Conrad A.L."/>
            <person name="Dejesa L.C."/>
            <person name="Hao J."/>
            <person name="Honchak B.M."/>
            <person name="Karbach L.E."/>
            <person name="Kurdoglu A."/>
            <person name="Lahiri S."/>
            <person name="Mastrian S.D."/>
            <person name="Miyashita H."/>
            <person name="Page L."/>
            <person name="Ramakrishna P."/>
            <person name="Satoh S."/>
            <person name="Sattley W.M."/>
            <person name="Shimada Y."/>
            <person name="Taylor H.L."/>
            <person name="Tomo T."/>
            <person name="Tsuchiya T."/>
            <person name="Wang Z.T."/>
            <person name="Raymond J."/>
            <person name="Mimuro M."/>
            <person name="Blankenship R.E."/>
            <person name="Touchman J.W."/>
        </authorList>
    </citation>
    <scope>NUCLEOTIDE SEQUENCE [LARGE SCALE GENOMIC DNA]</scope>
    <source>
        <strain evidence="3">MBIC 11017</strain>
    </source>
</reference>
<evidence type="ECO:0000313" key="2">
    <source>
        <dbReference type="EMBL" id="ABW28054.1"/>
    </source>
</evidence>
<dbReference type="InterPro" id="IPR027417">
    <property type="entry name" value="P-loop_NTPase"/>
</dbReference>
<dbReference type="SUPFAM" id="SSF52540">
    <property type="entry name" value="P-loop containing nucleoside triphosphate hydrolases"/>
    <property type="match status" value="1"/>
</dbReference>
<dbReference type="OrthoDB" id="539483at2"/>
<keyword evidence="3" id="KW-1185">Reference proteome</keyword>
<dbReference type="eggNOG" id="ENOG502ZBDH">
    <property type="taxonomic scope" value="Bacteria"/>
</dbReference>
<sequence length="252" mass="28159">MNSPSVIAVAGPCGSGKTTWINQFLKIETAPFFYFYPDLDRSSVDLIRIGYSFPRTQVMSDLQAPQMFSSLPDGAIIYLELDFPQPIEPLLPKALPCHHVALLPPYLQDSAWHEWADEIVPGNKITIPNVTQPSERWHAPLQGQVFDPASLEVVLTELIEGAYGDVDRLKGIFEMPDGQALYIDFVAGLEGVEYTELNIPRWLEGRPDRWSGIEVIGNNLQPKIISETLLDGGLTDQIIAYYQQQYQALSPA</sequence>
<dbReference type="EMBL" id="CP000828">
    <property type="protein sequence ID" value="ABW28054.1"/>
    <property type="molecule type" value="Genomic_DNA"/>
</dbReference>
<dbReference type="RefSeq" id="WP_012163485.1">
    <property type="nucleotide sequence ID" value="NC_009925.1"/>
</dbReference>
<organism evidence="2 3">
    <name type="scientific">Acaryochloris marina (strain MBIC 11017)</name>
    <dbReference type="NCBI Taxonomy" id="329726"/>
    <lineage>
        <taxon>Bacteria</taxon>
        <taxon>Bacillati</taxon>
        <taxon>Cyanobacteriota</taxon>
        <taxon>Cyanophyceae</taxon>
        <taxon>Acaryochloridales</taxon>
        <taxon>Acaryochloridaceae</taxon>
        <taxon>Acaryochloris</taxon>
    </lineage>
</organism>
<evidence type="ECO:0000259" key="1">
    <source>
        <dbReference type="Pfam" id="PF07683"/>
    </source>
</evidence>
<dbReference type="AlphaFoldDB" id="B0CDI5"/>
<proteinExistence type="predicted"/>
<dbReference type="Proteomes" id="UP000000268">
    <property type="component" value="Chromosome"/>
</dbReference>
<dbReference type="KEGG" id="amr:AM1_3058"/>
<feature type="domain" description="CobW C-terminal" evidence="1">
    <location>
        <begin position="144"/>
        <end position="230"/>
    </location>
</feature>
<dbReference type="SUPFAM" id="SSF90002">
    <property type="entry name" value="Hypothetical protein YjiA, C-terminal domain"/>
    <property type="match status" value="1"/>
</dbReference>
<protein>
    <recommendedName>
        <fullName evidence="1">CobW C-terminal domain-containing protein</fullName>
    </recommendedName>
</protein>
<accession>B0CDI5</accession>